<reference evidence="2 3" key="1">
    <citation type="submission" date="2016-07" db="EMBL/GenBank/DDBJ databases">
        <title>Comparative genomics of the entomopathogenic fungus Beauveria bassiana.</title>
        <authorList>
            <person name="Valero Jimenez C.A."/>
            <person name="Zwaan B.J."/>
            <person name="Van Kan J.A."/>
            <person name="Takken W."/>
            <person name="Debets A.J."/>
            <person name="Schoustra S.E."/>
            <person name="Koenraadt C.J."/>
        </authorList>
    </citation>
    <scope>NUCLEOTIDE SEQUENCE [LARGE SCALE GENOMIC DNA]</scope>
    <source>
        <strain evidence="2 3">ARSEF 8028</strain>
    </source>
</reference>
<protein>
    <recommendedName>
        <fullName evidence="4">Mitochondrial acidic protein MAM33</fullName>
    </recommendedName>
</protein>
<evidence type="ECO:0000256" key="1">
    <source>
        <dbReference type="SAM" id="MobiDB-lite"/>
    </source>
</evidence>
<proteinExistence type="predicted"/>
<dbReference type="PANTHER" id="PTHR10826:SF1">
    <property type="entry name" value="COMPLEMENT COMPONENT 1 Q SUBCOMPONENT-BINDING PROTEIN, MITOCHONDRIAL"/>
    <property type="match status" value="1"/>
</dbReference>
<dbReference type="Proteomes" id="UP000237441">
    <property type="component" value="Unassembled WGS sequence"/>
</dbReference>
<dbReference type="Pfam" id="PF02330">
    <property type="entry name" value="MAM33"/>
    <property type="match status" value="1"/>
</dbReference>
<dbReference type="Gene3D" id="3.10.280.10">
    <property type="entry name" value="Mitochondrial glycoprotein"/>
    <property type="match status" value="1"/>
</dbReference>
<dbReference type="PANTHER" id="PTHR10826">
    <property type="entry name" value="COMPLEMENT COMPONENT 1"/>
    <property type="match status" value="1"/>
</dbReference>
<dbReference type="InterPro" id="IPR036561">
    <property type="entry name" value="MAM33_sf"/>
</dbReference>
<name>A0A2S7YPS9_BEABA</name>
<evidence type="ECO:0008006" key="4">
    <source>
        <dbReference type="Google" id="ProtNLM"/>
    </source>
</evidence>
<organism evidence="2 3">
    <name type="scientific">Beauveria bassiana</name>
    <name type="common">White muscardine disease fungus</name>
    <name type="synonym">Tritirachium shiotae</name>
    <dbReference type="NCBI Taxonomy" id="176275"/>
    <lineage>
        <taxon>Eukaryota</taxon>
        <taxon>Fungi</taxon>
        <taxon>Dikarya</taxon>
        <taxon>Ascomycota</taxon>
        <taxon>Pezizomycotina</taxon>
        <taxon>Sordariomycetes</taxon>
        <taxon>Hypocreomycetidae</taxon>
        <taxon>Hypocreales</taxon>
        <taxon>Cordycipitaceae</taxon>
        <taxon>Beauveria</taxon>
    </lineage>
</organism>
<sequence length="376" mass="41114">MEIMHIDATMQLFFDRLTHHEAAPNARLLTLHHESPHRGSSLQKISSRELPRPRHLSFLHNQSSLFKTTSPNMLSFRTLARSAPRSIGRLATASMRQGLVARPLAASLAKSGTVSGFQMMRAAGAASFSTTAGRRAAADGETDDELSAKIESELQIEEEMKASEQEPASVKDFIDNSPFELIDTAGQEVVKLVREFGDEKITISFSIADINNFDPYSDESALEDDALGDDLQAAESGKGRSQDVEADADEAGELDEETPAPISLSIIIEKPAKNGGALSIDATAQDGNIVVDNLFYYADAKLARLDSPEAAQQRADVYPGPPFGSLDEDLQVLIERYLEERGITQALAVFVPDYVDLKEQNEYLRWLGNVKGFIDA</sequence>
<dbReference type="SUPFAM" id="SSF54529">
    <property type="entry name" value="Mitochondrial glycoprotein MAM33-like"/>
    <property type="match status" value="1"/>
</dbReference>
<dbReference type="AlphaFoldDB" id="A0A2S7YPS9"/>
<accession>A0A2S7YPS9</accession>
<feature type="compositionally biased region" description="Acidic residues" evidence="1">
    <location>
        <begin position="244"/>
        <end position="256"/>
    </location>
</feature>
<dbReference type="OrthoDB" id="278212at2759"/>
<dbReference type="GO" id="GO:0042256">
    <property type="term" value="P:cytosolic ribosome assembly"/>
    <property type="evidence" value="ECO:0007669"/>
    <property type="project" value="TreeGrafter"/>
</dbReference>
<dbReference type="GO" id="GO:0005759">
    <property type="term" value="C:mitochondrial matrix"/>
    <property type="evidence" value="ECO:0007669"/>
    <property type="project" value="InterPro"/>
</dbReference>
<feature type="region of interest" description="Disordered" evidence="1">
    <location>
        <begin position="233"/>
        <end position="256"/>
    </location>
</feature>
<comment type="caution">
    <text evidence="2">The sequence shown here is derived from an EMBL/GenBank/DDBJ whole genome shotgun (WGS) entry which is preliminary data.</text>
</comment>
<dbReference type="EMBL" id="JRHA01000009">
    <property type="protein sequence ID" value="PQK17954.1"/>
    <property type="molecule type" value="Genomic_DNA"/>
</dbReference>
<dbReference type="InterPro" id="IPR003428">
    <property type="entry name" value="MAM33"/>
</dbReference>
<evidence type="ECO:0000313" key="3">
    <source>
        <dbReference type="Proteomes" id="UP000237441"/>
    </source>
</evidence>
<gene>
    <name evidence="2" type="ORF">BB8028_0009g01520</name>
</gene>
<evidence type="ECO:0000313" key="2">
    <source>
        <dbReference type="EMBL" id="PQK17954.1"/>
    </source>
</evidence>